<gene>
    <name evidence="1" type="ORF">SCARUB_00264</name>
</gene>
<protein>
    <submittedName>
        <fullName evidence="1">Uncharacterized protein</fullName>
    </submittedName>
</protein>
<sequence>MDKEGYQPDIVLAGKKLKIWQLSVEKMHSTDILKK</sequence>
<proteinExistence type="predicted"/>
<name>A0A1E3XG05_9BACT</name>
<dbReference type="AlphaFoldDB" id="A0A1E3XG05"/>
<dbReference type="EMBL" id="MAYW01000004">
    <property type="protein sequence ID" value="ODS34529.1"/>
    <property type="molecule type" value="Genomic_DNA"/>
</dbReference>
<reference evidence="1 2" key="1">
    <citation type="submission" date="2016-07" db="EMBL/GenBank/DDBJ databases">
        <title>Draft genome of Scalindua rubra, obtained from a brine-seawater interface in the Red Sea, sheds light on salt adaptation in anammox bacteria.</title>
        <authorList>
            <person name="Speth D.R."/>
            <person name="Lagkouvardos I."/>
            <person name="Wang Y."/>
            <person name="Qian P.-Y."/>
            <person name="Dutilh B.E."/>
            <person name="Jetten M.S."/>
        </authorList>
    </citation>
    <scope>NUCLEOTIDE SEQUENCE [LARGE SCALE GENOMIC DNA]</scope>
    <source>
        <strain evidence="1">BSI-1</strain>
    </source>
</reference>
<comment type="caution">
    <text evidence="1">The sequence shown here is derived from an EMBL/GenBank/DDBJ whole genome shotgun (WGS) entry which is preliminary data.</text>
</comment>
<dbReference type="Proteomes" id="UP000094056">
    <property type="component" value="Unassembled WGS sequence"/>
</dbReference>
<organism evidence="1 2">
    <name type="scientific">Candidatus Scalindua rubra</name>
    <dbReference type="NCBI Taxonomy" id="1872076"/>
    <lineage>
        <taxon>Bacteria</taxon>
        <taxon>Pseudomonadati</taxon>
        <taxon>Planctomycetota</taxon>
        <taxon>Candidatus Brocadiia</taxon>
        <taxon>Candidatus Brocadiales</taxon>
        <taxon>Candidatus Scalinduaceae</taxon>
        <taxon>Candidatus Scalindua</taxon>
    </lineage>
</organism>
<accession>A0A1E3XG05</accession>
<evidence type="ECO:0000313" key="1">
    <source>
        <dbReference type="EMBL" id="ODS34529.1"/>
    </source>
</evidence>
<evidence type="ECO:0000313" key="2">
    <source>
        <dbReference type="Proteomes" id="UP000094056"/>
    </source>
</evidence>